<keyword evidence="3" id="KW-0949">S-adenosyl-L-methionine</keyword>
<organism evidence="5 6">
    <name type="scientific">Planotetraspora silvatica</name>
    <dbReference type="NCBI Taxonomy" id="234614"/>
    <lineage>
        <taxon>Bacteria</taxon>
        <taxon>Bacillati</taxon>
        <taxon>Actinomycetota</taxon>
        <taxon>Actinomycetes</taxon>
        <taxon>Streptosporangiales</taxon>
        <taxon>Streptosporangiaceae</taxon>
        <taxon>Planotetraspora</taxon>
    </lineage>
</organism>
<proteinExistence type="predicted"/>
<evidence type="ECO:0000313" key="5">
    <source>
        <dbReference type="EMBL" id="GII46611.1"/>
    </source>
</evidence>
<dbReference type="GO" id="GO:0008168">
    <property type="term" value="F:methyltransferase activity"/>
    <property type="evidence" value="ECO:0007669"/>
    <property type="project" value="UniProtKB-KW"/>
</dbReference>
<dbReference type="Proteomes" id="UP000644610">
    <property type="component" value="Unassembled WGS sequence"/>
</dbReference>
<evidence type="ECO:0000313" key="6">
    <source>
        <dbReference type="Proteomes" id="UP000644610"/>
    </source>
</evidence>
<dbReference type="Gene3D" id="3.40.50.150">
    <property type="entry name" value="Vaccinia Virus protein VP39"/>
    <property type="match status" value="1"/>
</dbReference>
<dbReference type="EMBL" id="BOOQ01000019">
    <property type="protein sequence ID" value="GII46611.1"/>
    <property type="molecule type" value="Genomic_DNA"/>
</dbReference>
<comment type="caution">
    <text evidence="5">The sequence shown here is derived from an EMBL/GenBank/DDBJ whole genome shotgun (WGS) entry which is preliminary data.</text>
</comment>
<evidence type="ECO:0000256" key="3">
    <source>
        <dbReference type="ARBA" id="ARBA00022691"/>
    </source>
</evidence>
<evidence type="ECO:0000259" key="4">
    <source>
        <dbReference type="Pfam" id="PF13649"/>
    </source>
</evidence>
<keyword evidence="6" id="KW-1185">Reference proteome</keyword>
<dbReference type="SUPFAM" id="SSF53335">
    <property type="entry name" value="S-adenosyl-L-methionine-dependent methyltransferases"/>
    <property type="match status" value="1"/>
</dbReference>
<dbReference type="CDD" id="cd02440">
    <property type="entry name" value="AdoMet_MTases"/>
    <property type="match status" value="1"/>
</dbReference>
<protein>
    <submittedName>
        <fullName evidence="5">Methyltransferase type 12</fullName>
    </submittedName>
</protein>
<accession>A0A8J3XNS4</accession>
<dbReference type="PANTHER" id="PTHR43464:SF19">
    <property type="entry name" value="UBIQUINONE BIOSYNTHESIS O-METHYLTRANSFERASE, MITOCHONDRIAL"/>
    <property type="match status" value="1"/>
</dbReference>
<dbReference type="GO" id="GO:0032259">
    <property type="term" value="P:methylation"/>
    <property type="evidence" value="ECO:0007669"/>
    <property type="project" value="UniProtKB-KW"/>
</dbReference>
<gene>
    <name evidence="5" type="ORF">Psi02_30350</name>
</gene>
<sequence>MDMEKVTIEMTSPVDDTRAYARRLAAQYVERGDPTGWFEPLYAAAGRGEAVVPWADLEPNPHLVTWTGSRALSGAGRTALVVGCGLGDDAEHLAGMGFEVTAFDVAPSAIEGARGRFPGSPVHYVAADLLATPDEWRAGFDLVVEIYTLQVLTGEARERAVARVSSLVAPGGTLLVIARARLDREPAGEMPWPLTRDEIESFAGHGLDAAEITDFHDDEDPPRRRWRAEFHAAG</sequence>
<dbReference type="PANTHER" id="PTHR43464">
    <property type="entry name" value="METHYLTRANSFERASE"/>
    <property type="match status" value="1"/>
</dbReference>
<evidence type="ECO:0000256" key="1">
    <source>
        <dbReference type="ARBA" id="ARBA00022603"/>
    </source>
</evidence>
<dbReference type="InterPro" id="IPR029063">
    <property type="entry name" value="SAM-dependent_MTases_sf"/>
</dbReference>
<evidence type="ECO:0000256" key="2">
    <source>
        <dbReference type="ARBA" id="ARBA00022679"/>
    </source>
</evidence>
<name>A0A8J3XNS4_9ACTN</name>
<keyword evidence="1 5" id="KW-0489">Methyltransferase</keyword>
<keyword evidence="2" id="KW-0808">Transferase</keyword>
<dbReference type="AlphaFoldDB" id="A0A8J3XNS4"/>
<reference evidence="5" key="1">
    <citation type="submission" date="2021-01" db="EMBL/GenBank/DDBJ databases">
        <title>Whole genome shotgun sequence of Planotetraspora silvatica NBRC 100141.</title>
        <authorList>
            <person name="Komaki H."/>
            <person name="Tamura T."/>
        </authorList>
    </citation>
    <scope>NUCLEOTIDE SEQUENCE</scope>
    <source>
        <strain evidence="5">NBRC 100141</strain>
    </source>
</reference>
<dbReference type="InterPro" id="IPR041698">
    <property type="entry name" value="Methyltransf_25"/>
</dbReference>
<feature type="domain" description="Methyltransferase" evidence="4">
    <location>
        <begin position="80"/>
        <end position="172"/>
    </location>
</feature>
<dbReference type="Pfam" id="PF13649">
    <property type="entry name" value="Methyltransf_25"/>
    <property type="match status" value="1"/>
</dbReference>